<dbReference type="RefSeq" id="WP_139675997.1">
    <property type="nucleotide sequence ID" value="NZ_VDMN01000001.1"/>
</dbReference>
<evidence type="ECO:0000313" key="2">
    <source>
        <dbReference type="EMBL" id="TNM66608.1"/>
    </source>
</evidence>
<comment type="caution">
    <text evidence="2">The sequence shown here is derived from an EMBL/GenBank/DDBJ whole genome shotgun (WGS) entry which is preliminary data.</text>
</comment>
<dbReference type="PANTHER" id="PTHR37314:SF4">
    <property type="entry name" value="UPF0700 TRANSMEMBRANE PROTEIN YOAK"/>
    <property type="match status" value="1"/>
</dbReference>
<evidence type="ECO:0000313" key="3">
    <source>
        <dbReference type="Proteomes" id="UP000311605"/>
    </source>
</evidence>
<keyword evidence="1" id="KW-0472">Membrane</keyword>
<organism evidence="2 3">
    <name type="scientific">Aliirhizobium smilacinae</name>
    <dbReference type="NCBI Taxonomy" id="1395944"/>
    <lineage>
        <taxon>Bacteria</taxon>
        <taxon>Pseudomonadati</taxon>
        <taxon>Pseudomonadota</taxon>
        <taxon>Alphaproteobacteria</taxon>
        <taxon>Hyphomicrobiales</taxon>
        <taxon>Rhizobiaceae</taxon>
        <taxon>Aliirhizobium</taxon>
    </lineage>
</organism>
<keyword evidence="1" id="KW-0812">Transmembrane</keyword>
<keyword evidence="3" id="KW-1185">Reference proteome</keyword>
<keyword evidence="1" id="KW-1133">Transmembrane helix</keyword>
<name>A0A5C4XTI2_9HYPH</name>
<protein>
    <submittedName>
        <fullName evidence="2">DUF1275 domain-containing protein</fullName>
    </submittedName>
</protein>
<dbReference type="OrthoDB" id="885342at2"/>
<accession>A0A5C4XTI2</accession>
<dbReference type="AlphaFoldDB" id="A0A5C4XTI2"/>
<feature type="transmembrane region" description="Helical" evidence="1">
    <location>
        <begin position="171"/>
        <end position="194"/>
    </location>
</feature>
<dbReference type="InterPro" id="IPR010699">
    <property type="entry name" value="DUF1275"/>
</dbReference>
<evidence type="ECO:0000256" key="1">
    <source>
        <dbReference type="SAM" id="Phobius"/>
    </source>
</evidence>
<feature type="transmembrane region" description="Helical" evidence="1">
    <location>
        <begin position="200"/>
        <end position="218"/>
    </location>
</feature>
<gene>
    <name evidence="2" type="ORF">FHP24_10570</name>
</gene>
<dbReference type="EMBL" id="VDMN01000001">
    <property type="protein sequence ID" value="TNM66608.1"/>
    <property type="molecule type" value="Genomic_DNA"/>
</dbReference>
<sequence length="238" mass="25661">MTRQRRRHLIRKRRTTTGLALVAAISFIAGMTDAIGLILSGDFVSFMSGNTTRAAISFADGNYAHALTLFGAIWIFVLGNALGIVLAHRVSARRAFAVLSTVAILLAGASVVPADHLRLQFYLVVLSMGMINATVEQIEGLPIGLTYITGALSRFGRGIGRWMIGDRNPRGWLIQTVPWTGMAAGALAGAFATHYMGKDALSIVALVAIVVALATRALPRPLHLHFQQPIVHRRRDAL</sequence>
<dbReference type="PANTHER" id="PTHR37314">
    <property type="entry name" value="SLR0142 PROTEIN"/>
    <property type="match status" value="1"/>
</dbReference>
<dbReference type="Pfam" id="PF06912">
    <property type="entry name" value="DUF1275"/>
    <property type="match status" value="1"/>
</dbReference>
<dbReference type="Proteomes" id="UP000311605">
    <property type="component" value="Unassembled WGS sequence"/>
</dbReference>
<proteinExistence type="predicted"/>
<feature type="transmembrane region" description="Helical" evidence="1">
    <location>
        <begin position="95"/>
        <end position="113"/>
    </location>
</feature>
<feature type="transmembrane region" description="Helical" evidence="1">
    <location>
        <begin position="64"/>
        <end position="88"/>
    </location>
</feature>
<reference evidence="2 3" key="1">
    <citation type="submission" date="2019-06" db="EMBL/GenBank/DDBJ databases">
        <title>The draft genome of Rhizobium smilacinae PTYR-5.</title>
        <authorList>
            <person name="Liu L."/>
            <person name="Li L."/>
            <person name="Zhang X."/>
        </authorList>
    </citation>
    <scope>NUCLEOTIDE SEQUENCE [LARGE SCALE GENOMIC DNA]</scope>
    <source>
        <strain evidence="2 3">PTYR-5</strain>
    </source>
</reference>